<evidence type="ECO:0000256" key="1">
    <source>
        <dbReference type="SAM" id="Coils"/>
    </source>
</evidence>
<feature type="region of interest" description="Disordered" evidence="2">
    <location>
        <begin position="177"/>
        <end position="199"/>
    </location>
</feature>
<evidence type="ECO:0000313" key="3">
    <source>
        <dbReference type="EMBL" id="CDS11988.1"/>
    </source>
</evidence>
<feature type="compositionally biased region" description="Basic and acidic residues" evidence="2">
    <location>
        <begin position="177"/>
        <end position="196"/>
    </location>
</feature>
<organism evidence="3">
    <name type="scientific">Lichtheimia ramosa</name>
    <dbReference type="NCBI Taxonomy" id="688394"/>
    <lineage>
        <taxon>Eukaryota</taxon>
        <taxon>Fungi</taxon>
        <taxon>Fungi incertae sedis</taxon>
        <taxon>Mucoromycota</taxon>
        <taxon>Mucoromycotina</taxon>
        <taxon>Mucoromycetes</taxon>
        <taxon>Mucorales</taxon>
        <taxon>Lichtheimiaceae</taxon>
        <taxon>Lichtheimia</taxon>
    </lineage>
</organism>
<evidence type="ECO:0000256" key="2">
    <source>
        <dbReference type="SAM" id="MobiDB-lite"/>
    </source>
</evidence>
<reference evidence="3" key="1">
    <citation type="journal article" date="2014" name="Genome Announc.">
        <title>De novo whole-genome sequence and genome annotation of Lichtheimia ramosa.</title>
        <authorList>
            <person name="Linde J."/>
            <person name="Schwartze V."/>
            <person name="Binder U."/>
            <person name="Lass-Florl C."/>
            <person name="Voigt K."/>
            <person name="Horn F."/>
        </authorList>
    </citation>
    <scope>NUCLEOTIDE SEQUENCE</scope>
    <source>
        <strain evidence="3">JMRC FSU:6197</strain>
    </source>
</reference>
<evidence type="ECO:0008006" key="4">
    <source>
        <dbReference type="Google" id="ProtNLM"/>
    </source>
</evidence>
<dbReference type="OrthoDB" id="2265394at2759"/>
<keyword evidence="1" id="KW-0175">Coiled coil</keyword>
<feature type="region of interest" description="Disordered" evidence="2">
    <location>
        <begin position="44"/>
        <end position="90"/>
    </location>
</feature>
<accession>A0A077WYB4</accession>
<dbReference type="AlphaFoldDB" id="A0A077WYB4"/>
<protein>
    <recommendedName>
        <fullName evidence="4">Autophagy-related protein 16 domain-containing protein</fullName>
    </recommendedName>
</protein>
<name>A0A077WYB4_9FUNG</name>
<dbReference type="EMBL" id="LK023357">
    <property type="protein sequence ID" value="CDS11988.1"/>
    <property type="molecule type" value="Genomic_DNA"/>
</dbReference>
<feature type="coiled-coil region" evidence="1">
    <location>
        <begin position="220"/>
        <end position="247"/>
    </location>
</feature>
<sequence length="315" mass="35717">MLAKLLDTINECRTLSQQCRRVAISRDNATEQYFDRIQQHFLDAVSNNAPPPPAPTTTTLTDKAESKDKVQPSPTPGDKEQQPSTTQRDTVLAENQQLKEKLQQMHDIFGSLKGSTSTMTNIATQHTQQAVVDKEATTHIRQQVNDLMKEFERIRSEKGVLLSQVQQLQEQLDALNKSKEEQAHSNHDEEMSKKMEGTTSRRITAEEALDAMFQLHEDAEKQSQSTIKALRSNIEALTAELDKATLAKKHFSDLCEDLEDDLAASRDTARYHLNQFSKERAKTVNLQNTINQLRQSNKAKKDKITELYRVANLSD</sequence>
<proteinExistence type="predicted"/>
<gene>
    <name evidence="3" type="ORF">LRAMOSA04184</name>
</gene>